<dbReference type="AlphaFoldDB" id="A0A0D2KYE2"/>
<dbReference type="RefSeq" id="XP_013899263.1">
    <property type="nucleotide sequence ID" value="XM_014043809.1"/>
</dbReference>
<dbReference type="GO" id="GO:0007062">
    <property type="term" value="P:sister chromatid cohesion"/>
    <property type="evidence" value="ECO:0007669"/>
    <property type="project" value="InterPro"/>
</dbReference>
<dbReference type="InterPro" id="IPR023093">
    <property type="entry name" value="ScpA-like_C"/>
</dbReference>
<dbReference type="GO" id="GO:0008278">
    <property type="term" value="C:cohesin complex"/>
    <property type="evidence" value="ECO:0007669"/>
    <property type="project" value="InterPro"/>
</dbReference>
<sequence length="726" mass="73610">MRKRVETVALAQEDAPDSGGAKAAGGARRGAALLANGKDTAQLEAITLMDWDMALGGTQGTLAGGLLLGDGSFANDLASDLFIAPSLDPTSTTSLNPSLTAGRGGRHGGRGAAANAASSGAAGTLAAALAGGGRGGARWVGQEGAGVDMFEAEGFGFGAEAAEEQLLAMDHANEVFDVAPDFDIFGADLQEMLAPPSAAEDEPPMDEPPPFDADPEAGADQQPPGSCQADPSALADGAANGDAGSGAAEKAHVVAGSRKRGVKRRVNAPVVDPPTDLQISNSTYREWIKDSSRITITRPLRRGGGADGLPPGADGSPTAKNNAAAGREAWSSLLPASAFAAGLIGLATGGPLAWGDDVIAAFRLCAGDRAGAPARREGGDAGATGAGALGFEEALRFRGDGGGGGGAAAAAQERRAGGAGGGREDAARAAKRARFGDLPLEQEEGAHYDMEELPLDPMFEERNDTLGDLAFGGDIETERLRAAAPTPGASGDSANPLLRARTPGSSLGAGGGGAVGNAAAVRRAGREQRSGSETGSLLGPESVLRSDLRGRRRGGGLEGFLIEVVGPGAGLVGGLPLWLREDESPLARMGGRRSGSAGGSLRDLLPDVVEEAPQDEEMPEGEPPSATLPSSQWQLLVESGTQHVPRPEDSMNHATHTAIKVFRSRLLEASRRGAGSISFLAIARRLSRAEAAKAFYQVCVTNATGHIKATQAQPFNDIQIAAGPQM</sequence>
<organism evidence="3 4">
    <name type="scientific">Monoraphidium neglectum</name>
    <dbReference type="NCBI Taxonomy" id="145388"/>
    <lineage>
        <taxon>Eukaryota</taxon>
        <taxon>Viridiplantae</taxon>
        <taxon>Chlorophyta</taxon>
        <taxon>core chlorophytes</taxon>
        <taxon>Chlorophyceae</taxon>
        <taxon>CS clade</taxon>
        <taxon>Sphaeropleales</taxon>
        <taxon>Selenastraceae</taxon>
        <taxon>Monoraphidium</taxon>
    </lineage>
</organism>
<reference evidence="3 4" key="1">
    <citation type="journal article" date="2013" name="BMC Genomics">
        <title>Reconstruction of the lipid metabolism for the microalga Monoraphidium neglectum from its genome sequence reveals characteristics suitable for biofuel production.</title>
        <authorList>
            <person name="Bogen C."/>
            <person name="Al-Dilaimi A."/>
            <person name="Albersmeier A."/>
            <person name="Wichmann J."/>
            <person name="Grundmann M."/>
            <person name="Rupp O."/>
            <person name="Lauersen K.J."/>
            <person name="Blifernez-Klassen O."/>
            <person name="Kalinowski J."/>
            <person name="Goesmann A."/>
            <person name="Mussgnug J.H."/>
            <person name="Kruse O."/>
        </authorList>
    </citation>
    <scope>NUCLEOTIDE SEQUENCE [LARGE SCALE GENOMIC DNA]</scope>
    <source>
        <strain evidence="3 4">SAG 48.87</strain>
    </source>
</reference>
<evidence type="ECO:0000313" key="4">
    <source>
        <dbReference type="Proteomes" id="UP000054498"/>
    </source>
</evidence>
<proteinExistence type="predicted"/>
<dbReference type="PANTHER" id="PTHR12585">
    <property type="entry name" value="SCC1 / RAD21 FAMILY MEMBER"/>
    <property type="match status" value="1"/>
</dbReference>
<evidence type="ECO:0000256" key="1">
    <source>
        <dbReference type="SAM" id="MobiDB-lite"/>
    </source>
</evidence>
<feature type="region of interest" description="Disordered" evidence="1">
    <location>
        <begin position="401"/>
        <end position="427"/>
    </location>
</feature>
<feature type="region of interest" description="Disordered" evidence="1">
    <location>
        <begin position="1"/>
        <end position="24"/>
    </location>
</feature>
<dbReference type="GeneID" id="25740594"/>
<dbReference type="InterPro" id="IPR036390">
    <property type="entry name" value="WH_DNA-bd_sf"/>
</dbReference>
<dbReference type="Gene3D" id="1.10.10.580">
    <property type="entry name" value="Structural maintenance of chromosome 1. Chain E"/>
    <property type="match status" value="1"/>
</dbReference>
<protein>
    <recommendedName>
        <fullName evidence="2">Rad21/Rec8-like protein C-terminal eukaryotic domain-containing protein</fullName>
    </recommendedName>
</protein>
<dbReference type="STRING" id="145388.A0A0D2KYE2"/>
<dbReference type="SUPFAM" id="SSF46785">
    <property type="entry name" value="Winged helix' DNA-binding domain"/>
    <property type="match status" value="1"/>
</dbReference>
<dbReference type="Pfam" id="PF04824">
    <property type="entry name" value="Rad21_Rec8"/>
    <property type="match status" value="1"/>
</dbReference>
<name>A0A0D2KYE2_9CHLO</name>
<accession>A0A0D2KYE2</accession>
<gene>
    <name evidence="3" type="ORF">MNEG_7718</name>
</gene>
<feature type="domain" description="Rad21/Rec8-like protein C-terminal eukaryotic" evidence="2">
    <location>
        <begin position="675"/>
        <end position="726"/>
    </location>
</feature>
<evidence type="ECO:0000313" key="3">
    <source>
        <dbReference type="EMBL" id="KIZ00244.1"/>
    </source>
</evidence>
<dbReference type="EMBL" id="KK101613">
    <property type="protein sequence ID" value="KIZ00244.1"/>
    <property type="molecule type" value="Genomic_DNA"/>
</dbReference>
<keyword evidence="4" id="KW-1185">Reference proteome</keyword>
<feature type="region of interest" description="Disordered" evidence="1">
    <location>
        <begin position="298"/>
        <end position="324"/>
    </location>
</feature>
<feature type="compositionally biased region" description="Low complexity" evidence="1">
    <location>
        <begin position="232"/>
        <end position="248"/>
    </location>
</feature>
<dbReference type="Proteomes" id="UP000054498">
    <property type="component" value="Unassembled WGS sequence"/>
</dbReference>
<feature type="compositionally biased region" description="Basic residues" evidence="1">
    <location>
        <begin position="257"/>
        <end position="266"/>
    </location>
</feature>
<evidence type="ECO:0000259" key="2">
    <source>
        <dbReference type="Pfam" id="PF04824"/>
    </source>
</evidence>
<dbReference type="InterPro" id="IPR039781">
    <property type="entry name" value="Rad21/Rec8-like"/>
</dbReference>
<dbReference type="GO" id="GO:0003682">
    <property type="term" value="F:chromatin binding"/>
    <property type="evidence" value="ECO:0007669"/>
    <property type="project" value="TreeGrafter"/>
</dbReference>
<dbReference type="OrthoDB" id="10071381at2759"/>
<feature type="compositionally biased region" description="Basic and acidic residues" evidence="1">
    <location>
        <begin position="412"/>
        <end position="427"/>
    </location>
</feature>
<dbReference type="PANTHER" id="PTHR12585:SF69">
    <property type="entry name" value="FI11703P"/>
    <property type="match status" value="1"/>
</dbReference>
<dbReference type="KEGG" id="mng:MNEG_7718"/>
<dbReference type="GO" id="GO:1990414">
    <property type="term" value="P:replication-born double-strand break repair via sister chromatid exchange"/>
    <property type="evidence" value="ECO:0007669"/>
    <property type="project" value="TreeGrafter"/>
</dbReference>
<feature type="region of interest" description="Disordered" evidence="1">
    <location>
        <begin position="483"/>
        <end position="541"/>
    </location>
</feature>
<dbReference type="InterPro" id="IPR006909">
    <property type="entry name" value="Rad21/Rec8_C_eu"/>
</dbReference>
<feature type="region of interest" description="Disordered" evidence="1">
    <location>
        <begin position="196"/>
        <end position="266"/>
    </location>
</feature>